<dbReference type="AlphaFoldDB" id="A0A1M4WVD4"/>
<dbReference type="NCBIfam" id="NF009804">
    <property type="entry name" value="PRK13288.1"/>
    <property type="match status" value="1"/>
</dbReference>
<accession>A0A1M4WVD4</accession>
<dbReference type="InterPro" id="IPR041492">
    <property type="entry name" value="HAD_2"/>
</dbReference>
<dbReference type="PRINTS" id="PR00413">
    <property type="entry name" value="HADHALOGNASE"/>
</dbReference>
<dbReference type="GO" id="GO:0005829">
    <property type="term" value="C:cytosol"/>
    <property type="evidence" value="ECO:0007669"/>
    <property type="project" value="TreeGrafter"/>
</dbReference>
<dbReference type="Gene3D" id="3.40.50.1000">
    <property type="entry name" value="HAD superfamily/HAD-like"/>
    <property type="match status" value="1"/>
</dbReference>
<sequence>MIKAVLFDLDGTLIDTNELILQSFRYAFEKVLNLKVDDKEITKMFGEPLKYSFKRYSEEHLEELITTYRGYNEDIHDTMCKAFPGVITMLDNLKEKGLKLGIVTSKRKVLAERGMKIAGIYDYFDVVVSPELTENHKPHKEPVEKACELLGISPKEAIMVGDSPYDLLSGKSAGAKVCAVNYTALPIERLKKEEPEYYIDEALEIIDIVEKENWHVA</sequence>
<dbReference type="Gene3D" id="1.10.150.240">
    <property type="entry name" value="Putative phosphatase, domain 2"/>
    <property type="match status" value="1"/>
</dbReference>
<gene>
    <name evidence="1" type="ORF">SAMN05443638_11436</name>
</gene>
<evidence type="ECO:0000313" key="1">
    <source>
        <dbReference type="EMBL" id="SHE85199.1"/>
    </source>
</evidence>
<dbReference type="FunFam" id="3.40.50.1000:FF:000022">
    <property type="entry name" value="Phosphoglycolate phosphatase"/>
    <property type="match status" value="1"/>
</dbReference>
<dbReference type="STRING" id="1533.SAMN05443638_11436"/>
<dbReference type="RefSeq" id="WP_072896149.1">
    <property type="nucleotide sequence ID" value="NZ_FQVM01000014.1"/>
</dbReference>
<dbReference type="InterPro" id="IPR036412">
    <property type="entry name" value="HAD-like_sf"/>
</dbReference>
<dbReference type="NCBIfam" id="TIGR01509">
    <property type="entry name" value="HAD-SF-IA-v3"/>
    <property type="match status" value="1"/>
</dbReference>
<proteinExistence type="predicted"/>
<dbReference type="NCBIfam" id="TIGR01549">
    <property type="entry name" value="HAD-SF-IA-v1"/>
    <property type="match status" value="1"/>
</dbReference>
<dbReference type="EMBL" id="FQVM01000014">
    <property type="protein sequence ID" value="SHE85199.1"/>
    <property type="molecule type" value="Genomic_DNA"/>
</dbReference>
<dbReference type="InterPro" id="IPR006439">
    <property type="entry name" value="HAD-SF_hydro_IA"/>
</dbReference>
<dbReference type="OrthoDB" id="9807630at2"/>
<dbReference type="GO" id="GO:0008967">
    <property type="term" value="F:phosphoglycolate phosphatase activity"/>
    <property type="evidence" value="ECO:0007669"/>
    <property type="project" value="TreeGrafter"/>
</dbReference>
<dbReference type="SFLD" id="SFLDG01129">
    <property type="entry name" value="C1.5:_HAD__Beta-PGM__Phosphata"/>
    <property type="match status" value="1"/>
</dbReference>
<dbReference type="GO" id="GO:0006281">
    <property type="term" value="P:DNA repair"/>
    <property type="evidence" value="ECO:0007669"/>
    <property type="project" value="TreeGrafter"/>
</dbReference>
<dbReference type="InterPro" id="IPR023198">
    <property type="entry name" value="PGP-like_dom2"/>
</dbReference>
<dbReference type="SFLD" id="SFLDS00003">
    <property type="entry name" value="Haloacid_Dehalogenase"/>
    <property type="match status" value="1"/>
</dbReference>
<dbReference type="SFLD" id="SFLDG01135">
    <property type="entry name" value="C1.5.6:_HAD__Beta-PGM__Phospha"/>
    <property type="match status" value="1"/>
</dbReference>
<dbReference type="Proteomes" id="UP000184035">
    <property type="component" value="Unassembled WGS sequence"/>
</dbReference>
<protein>
    <submittedName>
        <fullName evidence="1">Pyrophosphatase PpaX</fullName>
    </submittedName>
</protein>
<dbReference type="PANTHER" id="PTHR43434:SF26">
    <property type="entry name" value="PYROPHOSPHATASE PPAX"/>
    <property type="match status" value="1"/>
</dbReference>
<organism evidence="1 2">
    <name type="scientific">Clostridium fallax</name>
    <dbReference type="NCBI Taxonomy" id="1533"/>
    <lineage>
        <taxon>Bacteria</taxon>
        <taxon>Bacillati</taxon>
        <taxon>Bacillota</taxon>
        <taxon>Clostridia</taxon>
        <taxon>Eubacteriales</taxon>
        <taxon>Clostridiaceae</taxon>
        <taxon>Clostridium</taxon>
    </lineage>
</organism>
<dbReference type="PANTHER" id="PTHR43434">
    <property type="entry name" value="PHOSPHOGLYCOLATE PHOSPHATASE"/>
    <property type="match status" value="1"/>
</dbReference>
<evidence type="ECO:0000313" key="2">
    <source>
        <dbReference type="Proteomes" id="UP000184035"/>
    </source>
</evidence>
<dbReference type="SUPFAM" id="SSF56784">
    <property type="entry name" value="HAD-like"/>
    <property type="match status" value="1"/>
</dbReference>
<name>A0A1M4WVD4_9CLOT</name>
<dbReference type="InterPro" id="IPR023214">
    <property type="entry name" value="HAD_sf"/>
</dbReference>
<keyword evidence="2" id="KW-1185">Reference proteome</keyword>
<dbReference type="InterPro" id="IPR050155">
    <property type="entry name" value="HAD-like_hydrolase_sf"/>
</dbReference>
<reference evidence="1 2" key="1">
    <citation type="submission" date="2016-11" db="EMBL/GenBank/DDBJ databases">
        <authorList>
            <person name="Jaros S."/>
            <person name="Januszkiewicz K."/>
            <person name="Wedrychowicz H."/>
        </authorList>
    </citation>
    <scope>NUCLEOTIDE SEQUENCE [LARGE SCALE GENOMIC DNA]</scope>
    <source>
        <strain evidence="1 2">DSM 2631</strain>
    </source>
</reference>
<dbReference type="Pfam" id="PF13419">
    <property type="entry name" value="HAD_2"/>
    <property type="match status" value="1"/>
</dbReference>